<accession>A0A0D5DHL5</accession>
<dbReference type="PANTHER" id="PTHR43138:SF1">
    <property type="entry name" value="N-ACETYLTRANSFERASE ACA1"/>
    <property type="match status" value="1"/>
</dbReference>
<gene>
    <name evidence="3" type="ORF">CRM94_01310</name>
    <name evidence="2" type="ORF">DM48_1265</name>
</gene>
<dbReference type="EMBL" id="JPGG01000016">
    <property type="protein sequence ID" value="KGC12936.1"/>
    <property type="molecule type" value="Genomic_DNA"/>
</dbReference>
<protein>
    <submittedName>
        <fullName evidence="2">Acetyltransferase domain protein</fullName>
    </submittedName>
    <submittedName>
        <fullName evidence="3">N-acetyltransferase</fullName>
    </submittedName>
</protein>
<dbReference type="Proteomes" id="UP000029590">
    <property type="component" value="Unassembled WGS sequence"/>
</dbReference>
<reference evidence="5" key="3">
    <citation type="submission" date="2017-09" db="EMBL/GenBank/DDBJ databases">
        <title>FDA dAtabase for Regulatory Grade micrObial Sequences (FDA-ARGOS): Supporting development and validation of Infectious Disease Dx tests.</title>
        <authorList>
            <person name="Minogue T."/>
            <person name="Wolcott M."/>
            <person name="Wasieloski L."/>
            <person name="Aguilar W."/>
            <person name="Moore D."/>
            <person name="Tallon L."/>
            <person name="Sadzewicz L."/>
            <person name="Ott S."/>
            <person name="Zhao X."/>
            <person name="Nagaraj S."/>
            <person name="Vavikolanu K."/>
            <person name="Aluvathingal J."/>
            <person name="Nadendla S."/>
            <person name="Sichtig H."/>
        </authorList>
    </citation>
    <scope>NUCLEOTIDE SEQUENCE [LARGE SCALE GENOMIC DNA]</scope>
    <source>
        <strain evidence="5">FDAARGOS_390</strain>
    </source>
</reference>
<dbReference type="EMBL" id="PDDY01000001">
    <property type="protein sequence ID" value="PEH40910.1"/>
    <property type="molecule type" value="Genomic_DNA"/>
</dbReference>
<dbReference type="InterPro" id="IPR016181">
    <property type="entry name" value="Acyl_CoA_acyltransferase"/>
</dbReference>
<dbReference type="AlphaFoldDB" id="A0A095F5F3"/>
<evidence type="ECO:0000313" key="4">
    <source>
        <dbReference type="Proteomes" id="UP000029590"/>
    </source>
</evidence>
<evidence type="ECO:0000313" key="2">
    <source>
        <dbReference type="EMBL" id="KGC12936.1"/>
    </source>
</evidence>
<proteinExistence type="predicted"/>
<dbReference type="OrthoDB" id="9788300at2"/>
<dbReference type="InterPro" id="IPR052742">
    <property type="entry name" value="Mito_N-acetyltransferase"/>
</dbReference>
<evidence type="ECO:0000259" key="1">
    <source>
        <dbReference type="PROSITE" id="PS51186"/>
    </source>
</evidence>
<sequence length="168" mass="18545">MITLRPLTPDDFDRFWPTFQAIAAAQETYAYDPAITREAARALWVDLPLHTFVAEQDGELLGSYYLKPNAAGPGNHVCNCGYMVAPAARGKGVAQRMCEHSLQVAREAGFLAMQFNSVVATNEVAVALWKKMGFEVVGTLPRAYRHARLGLVDCLVMYRWLGEPDPAA</sequence>
<comment type="caution">
    <text evidence="3">The sequence shown here is derived from an EMBL/GenBank/DDBJ whole genome shotgun (WGS) entry which is preliminary data.</text>
</comment>
<organism evidence="3 5">
    <name type="scientific">Burkholderia gladioli</name>
    <name type="common">Pseudomonas marginata</name>
    <name type="synonym">Phytomonas marginata</name>
    <dbReference type="NCBI Taxonomy" id="28095"/>
    <lineage>
        <taxon>Bacteria</taxon>
        <taxon>Pseudomonadati</taxon>
        <taxon>Pseudomonadota</taxon>
        <taxon>Betaproteobacteria</taxon>
        <taxon>Burkholderiales</taxon>
        <taxon>Burkholderiaceae</taxon>
        <taxon>Burkholderia</taxon>
    </lineage>
</organism>
<dbReference type="KEGG" id="bgo:BM43_6501"/>
<name>A0A095F5F3_BURGA</name>
<dbReference type="Gene3D" id="3.40.630.30">
    <property type="match status" value="1"/>
</dbReference>
<dbReference type="Pfam" id="PF00583">
    <property type="entry name" value="Acetyltransf_1"/>
    <property type="match status" value="1"/>
</dbReference>
<accession>A0A095F5F3</accession>
<dbReference type="Proteomes" id="UP000220629">
    <property type="component" value="Unassembled WGS sequence"/>
</dbReference>
<evidence type="ECO:0000313" key="5">
    <source>
        <dbReference type="Proteomes" id="UP000220629"/>
    </source>
</evidence>
<evidence type="ECO:0000313" key="3">
    <source>
        <dbReference type="EMBL" id="PEH40910.1"/>
    </source>
</evidence>
<dbReference type="PANTHER" id="PTHR43138">
    <property type="entry name" value="ACETYLTRANSFERASE, GNAT FAMILY"/>
    <property type="match status" value="1"/>
</dbReference>
<dbReference type="RefSeq" id="WP_036055314.1">
    <property type="nucleotide sequence ID" value="NZ_CADEPO010000010.1"/>
</dbReference>
<dbReference type="GO" id="GO:0016747">
    <property type="term" value="F:acyltransferase activity, transferring groups other than amino-acyl groups"/>
    <property type="evidence" value="ECO:0007669"/>
    <property type="project" value="InterPro"/>
</dbReference>
<dbReference type="PROSITE" id="PS51186">
    <property type="entry name" value="GNAT"/>
    <property type="match status" value="1"/>
</dbReference>
<reference evidence="2 4" key="1">
    <citation type="submission" date="2014-04" db="EMBL/GenBank/DDBJ databases">
        <authorList>
            <person name="Bishop-Lilly K.A."/>
            <person name="Broomall S.M."/>
            <person name="Chain P.S."/>
            <person name="Chertkov O."/>
            <person name="Coyne S.R."/>
            <person name="Daligault H.E."/>
            <person name="Davenport K.W."/>
            <person name="Erkkila T."/>
            <person name="Frey K.G."/>
            <person name="Gibbons H.S."/>
            <person name="Gu W."/>
            <person name="Jaissle J."/>
            <person name="Johnson S.L."/>
            <person name="Koroleva G.I."/>
            <person name="Ladner J.T."/>
            <person name="Lo C.-C."/>
            <person name="Minogue T.D."/>
            <person name="Munk C."/>
            <person name="Palacios G.F."/>
            <person name="Redden C.L."/>
            <person name="Rosenzweig C.N."/>
            <person name="Scholz M.B."/>
            <person name="Teshima H."/>
            <person name="Xu Y."/>
        </authorList>
    </citation>
    <scope>NUCLEOTIDE SEQUENCE [LARGE SCALE GENOMIC DNA]</scope>
    <source>
        <strain evidence="4">gladioli</strain>
        <strain evidence="2">Gladioli</strain>
    </source>
</reference>
<dbReference type="SUPFAM" id="SSF55729">
    <property type="entry name" value="Acyl-CoA N-acyltransferases (Nat)"/>
    <property type="match status" value="1"/>
</dbReference>
<dbReference type="CDD" id="cd04301">
    <property type="entry name" value="NAT_SF"/>
    <property type="match status" value="1"/>
</dbReference>
<reference evidence="3" key="2">
    <citation type="submission" date="2017-09" db="EMBL/GenBank/DDBJ databases">
        <title>FDA dAtabase for Regulatory Grade micrObial Sequences (FDA-ARGOS): Supporting development and validation of Infectious Disease Dx tests.</title>
        <authorList>
            <person name="Minogue T."/>
            <person name="Wolcott M."/>
            <person name="Wasieloski L."/>
            <person name="Aguilar W."/>
            <person name="Moore D."/>
            <person name="Tallon L.J."/>
            <person name="Sadzewicz L."/>
            <person name="Ott S."/>
            <person name="Zhao X."/>
            <person name="Nagaraj S."/>
            <person name="Vavikolanu K."/>
            <person name="Aluvathingal J."/>
            <person name="Nadendla S."/>
            <person name="Sichtig H."/>
        </authorList>
    </citation>
    <scope>NUCLEOTIDE SEQUENCE</scope>
    <source>
        <strain evidence="3">FDAARGOS_390</strain>
    </source>
</reference>
<dbReference type="InterPro" id="IPR000182">
    <property type="entry name" value="GNAT_dom"/>
</dbReference>
<keyword evidence="3" id="KW-0808">Transferase</keyword>
<feature type="domain" description="N-acetyltransferase" evidence="1">
    <location>
        <begin position="2"/>
        <end position="162"/>
    </location>
</feature>